<dbReference type="InterPro" id="IPR015943">
    <property type="entry name" value="WD40/YVTN_repeat-like_dom_sf"/>
</dbReference>
<feature type="domain" description="Bulb-type lectin" evidence="1">
    <location>
        <begin position="1"/>
        <end position="87"/>
    </location>
</feature>
<evidence type="ECO:0000313" key="3">
    <source>
        <dbReference type="Proteomes" id="UP000487268"/>
    </source>
</evidence>
<dbReference type="Proteomes" id="UP000487268">
    <property type="component" value="Unassembled WGS sequence"/>
</dbReference>
<keyword evidence="3" id="KW-1185">Reference proteome</keyword>
<organism evidence="2 3">
    <name type="scientific">Actinomadura macrotermitis</name>
    <dbReference type="NCBI Taxonomy" id="2585200"/>
    <lineage>
        <taxon>Bacteria</taxon>
        <taxon>Bacillati</taxon>
        <taxon>Actinomycetota</taxon>
        <taxon>Actinomycetes</taxon>
        <taxon>Streptosporangiales</taxon>
        <taxon>Thermomonosporaceae</taxon>
        <taxon>Actinomadura</taxon>
    </lineage>
</organism>
<dbReference type="EMBL" id="WEGH01000001">
    <property type="protein sequence ID" value="MQY03489.1"/>
    <property type="molecule type" value="Genomic_DNA"/>
</dbReference>
<dbReference type="Pfam" id="PF07676">
    <property type="entry name" value="PD40"/>
    <property type="match status" value="1"/>
</dbReference>
<dbReference type="OrthoDB" id="134501at2"/>
<name>A0A7K0BQP8_9ACTN</name>
<dbReference type="Gene3D" id="2.130.10.10">
    <property type="entry name" value="YVTN repeat-like/Quinoprotein amine dehydrogenase"/>
    <property type="match status" value="1"/>
</dbReference>
<evidence type="ECO:0000313" key="2">
    <source>
        <dbReference type="EMBL" id="MQY03489.1"/>
    </source>
</evidence>
<dbReference type="RefSeq" id="WP_153531408.1">
    <property type="nucleotide sequence ID" value="NZ_WEGH01000001.1"/>
</dbReference>
<reference evidence="2 3" key="1">
    <citation type="submission" date="2019-10" db="EMBL/GenBank/DDBJ databases">
        <title>Actinomadura rubteroloni sp. nov. and Actinomadura macrotermitis sp. nov., isolated from the gut of fungus growing-termite Macrotermes natalensis.</title>
        <authorList>
            <person name="Benndorf R."/>
            <person name="Martin K."/>
            <person name="Kuefner M."/>
            <person name="De Beer W."/>
            <person name="Kaster A.-K."/>
            <person name="Vollmers J."/>
            <person name="Poulsen M."/>
            <person name="Beemelmanns C."/>
        </authorList>
    </citation>
    <scope>NUCLEOTIDE SEQUENCE [LARGE SCALE GENOMIC DNA]</scope>
    <source>
        <strain evidence="2 3">RB68</strain>
    </source>
</reference>
<comment type="caution">
    <text evidence="2">The sequence shown here is derived from an EMBL/GenBank/DDBJ whole genome shotgun (WGS) entry which is preliminary data.</text>
</comment>
<accession>A0A7K0BQP8</accession>
<sequence length="87" mass="9234">MAGTAVKADVAIWNVATHKPGRCFSGGTSGKVAFSPNGRYLAVCDEENGSSTTVWDARTGKEVRAFGSTTGFSVAFSPDGRIHRRRL</sequence>
<proteinExistence type="predicted"/>
<dbReference type="PANTHER" id="PTHR19879">
    <property type="entry name" value="TRANSCRIPTION INITIATION FACTOR TFIID"/>
    <property type="match status" value="1"/>
</dbReference>
<dbReference type="AlphaFoldDB" id="A0A7K0BQP8"/>
<gene>
    <name evidence="2" type="ORF">ACRB68_15320</name>
</gene>
<protein>
    <recommendedName>
        <fullName evidence="1">Bulb-type lectin domain-containing protein</fullName>
    </recommendedName>
</protein>
<dbReference type="InterPro" id="IPR011044">
    <property type="entry name" value="Quino_amine_DH_bsu"/>
</dbReference>
<dbReference type="PROSITE" id="PS50927">
    <property type="entry name" value="BULB_LECTIN"/>
    <property type="match status" value="1"/>
</dbReference>
<dbReference type="SUPFAM" id="SSF50969">
    <property type="entry name" value="YVTN repeat-like/Quinoprotein amine dehydrogenase"/>
    <property type="match status" value="1"/>
</dbReference>
<dbReference type="InterPro" id="IPR001480">
    <property type="entry name" value="Bulb-type_lectin_dom"/>
</dbReference>
<dbReference type="PANTHER" id="PTHR19879:SF9">
    <property type="entry name" value="TRANSCRIPTION INITIATION FACTOR TFIID SUBUNIT 5"/>
    <property type="match status" value="1"/>
</dbReference>
<dbReference type="InterPro" id="IPR011659">
    <property type="entry name" value="WD40"/>
</dbReference>
<evidence type="ECO:0000259" key="1">
    <source>
        <dbReference type="PROSITE" id="PS50927"/>
    </source>
</evidence>